<dbReference type="InterPro" id="IPR036271">
    <property type="entry name" value="Tet_transcr_reg_TetR-rel_C_sf"/>
</dbReference>
<accession>A0A921SP03</accession>
<dbReference type="InterPro" id="IPR001647">
    <property type="entry name" value="HTH_TetR"/>
</dbReference>
<sequence>MAAQPIRDVDWTAARDIRRELESDTKDALIAAARQVFSTKGYASATIANIAAAAEVSRPTFYVYFATKAEVFRVVASRLRDELLDAHHHPRSVADDPVLLSRASVEAFVDLYVENLELLDEVDKRSAVDPTVAGMYDDMVGKPMRRTHRHITRLREAGVAHPLVEDEYAAHLMRTVNIDAAGEIRKHPHLRSFHIDQATRVYLAMIGYTGDMSSLSMSRTDPPRAEDSPADDAETADDAADTDDAEVVAG</sequence>
<evidence type="ECO:0000256" key="3">
    <source>
        <dbReference type="SAM" id="MobiDB-lite"/>
    </source>
</evidence>
<feature type="compositionally biased region" description="Acidic residues" evidence="3">
    <location>
        <begin position="228"/>
        <end position="250"/>
    </location>
</feature>
<dbReference type="GO" id="GO:0003677">
    <property type="term" value="F:DNA binding"/>
    <property type="evidence" value="ECO:0007669"/>
    <property type="project" value="UniProtKB-UniRule"/>
</dbReference>
<evidence type="ECO:0000259" key="4">
    <source>
        <dbReference type="PROSITE" id="PS50977"/>
    </source>
</evidence>
<name>A0A921SP03_9MICO</name>
<dbReference type="Proteomes" id="UP000784435">
    <property type="component" value="Unassembled WGS sequence"/>
</dbReference>
<feature type="region of interest" description="Disordered" evidence="3">
    <location>
        <begin position="213"/>
        <end position="250"/>
    </location>
</feature>
<evidence type="ECO:0000256" key="1">
    <source>
        <dbReference type="ARBA" id="ARBA00023125"/>
    </source>
</evidence>
<evidence type="ECO:0000313" key="6">
    <source>
        <dbReference type="Proteomes" id="UP000784435"/>
    </source>
</evidence>
<dbReference type="PROSITE" id="PS01081">
    <property type="entry name" value="HTH_TETR_1"/>
    <property type="match status" value="1"/>
</dbReference>
<feature type="domain" description="HTH tetR-type" evidence="4">
    <location>
        <begin position="23"/>
        <end position="83"/>
    </location>
</feature>
<protein>
    <submittedName>
        <fullName evidence="5">TetR/AcrR family transcriptional regulator</fullName>
    </submittedName>
</protein>
<dbReference type="Pfam" id="PF00440">
    <property type="entry name" value="TetR_N"/>
    <property type="match status" value="1"/>
</dbReference>
<dbReference type="SUPFAM" id="SSF48498">
    <property type="entry name" value="Tetracyclin repressor-like, C-terminal domain"/>
    <property type="match status" value="1"/>
</dbReference>
<proteinExistence type="predicted"/>
<reference evidence="5" key="1">
    <citation type="journal article" date="2021" name="PeerJ">
        <title>Extensive microbial diversity within the chicken gut microbiome revealed by metagenomics and culture.</title>
        <authorList>
            <person name="Gilroy R."/>
            <person name="Ravi A."/>
            <person name="Getino M."/>
            <person name="Pursley I."/>
            <person name="Horton D.L."/>
            <person name="Alikhan N.F."/>
            <person name="Baker D."/>
            <person name="Gharbi K."/>
            <person name="Hall N."/>
            <person name="Watson M."/>
            <person name="Adriaenssens E.M."/>
            <person name="Foster-Nyarko E."/>
            <person name="Jarju S."/>
            <person name="Secka A."/>
            <person name="Antonio M."/>
            <person name="Oren A."/>
            <person name="Chaudhuri R.R."/>
            <person name="La Ragione R."/>
            <person name="Hildebrand F."/>
            <person name="Pallen M.J."/>
        </authorList>
    </citation>
    <scope>NUCLEOTIDE SEQUENCE</scope>
    <source>
        <strain evidence="5">ChiGjej5B5-7349</strain>
    </source>
</reference>
<dbReference type="EMBL" id="DYUK01000159">
    <property type="protein sequence ID" value="HJG80249.1"/>
    <property type="molecule type" value="Genomic_DNA"/>
</dbReference>
<reference evidence="5" key="2">
    <citation type="submission" date="2021-09" db="EMBL/GenBank/DDBJ databases">
        <authorList>
            <person name="Gilroy R."/>
        </authorList>
    </citation>
    <scope>NUCLEOTIDE SEQUENCE</scope>
    <source>
        <strain evidence="5">ChiGjej5B5-7349</strain>
    </source>
</reference>
<dbReference type="InterPro" id="IPR050624">
    <property type="entry name" value="HTH-type_Tx_Regulator"/>
</dbReference>
<dbReference type="Gene3D" id="1.10.10.60">
    <property type="entry name" value="Homeodomain-like"/>
    <property type="match status" value="1"/>
</dbReference>
<dbReference type="InterPro" id="IPR023772">
    <property type="entry name" value="DNA-bd_HTH_TetR-type_CS"/>
</dbReference>
<dbReference type="InterPro" id="IPR009057">
    <property type="entry name" value="Homeodomain-like_sf"/>
</dbReference>
<dbReference type="AlphaFoldDB" id="A0A921SP03"/>
<dbReference type="Gene3D" id="1.10.357.10">
    <property type="entry name" value="Tetracycline Repressor, domain 2"/>
    <property type="match status" value="1"/>
</dbReference>
<evidence type="ECO:0000313" key="5">
    <source>
        <dbReference type="EMBL" id="HJG80249.1"/>
    </source>
</evidence>
<comment type="caution">
    <text evidence="5">The sequence shown here is derived from an EMBL/GenBank/DDBJ whole genome shotgun (WGS) entry which is preliminary data.</text>
</comment>
<dbReference type="SUPFAM" id="SSF46689">
    <property type="entry name" value="Homeodomain-like"/>
    <property type="match status" value="1"/>
</dbReference>
<keyword evidence="1 2" id="KW-0238">DNA-binding</keyword>
<gene>
    <name evidence="5" type="ORF">K8V08_07535</name>
</gene>
<dbReference type="PANTHER" id="PTHR43479:SF11">
    <property type="entry name" value="ACREF_ENVCD OPERON REPRESSOR-RELATED"/>
    <property type="match status" value="1"/>
</dbReference>
<organism evidence="5 6">
    <name type="scientific">Brevibacterium senegalense</name>
    <dbReference type="NCBI Taxonomy" id="1033736"/>
    <lineage>
        <taxon>Bacteria</taxon>
        <taxon>Bacillati</taxon>
        <taxon>Actinomycetota</taxon>
        <taxon>Actinomycetes</taxon>
        <taxon>Micrococcales</taxon>
        <taxon>Brevibacteriaceae</taxon>
        <taxon>Brevibacterium</taxon>
    </lineage>
</organism>
<evidence type="ECO:0000256" key="2">
    <source>
        <dbReference type="PROSITE-ProRule" id="PRU00335"/>
    </source>
</evidence>
<dbReference type="PROSITE" id="PS50977">
    <property type="entry name" value="HTH_TETR_2"/>
    <property type="match status" value="1"/>
</dbReference>
<dbReference type="PRINTS" id="PR00455">
    <property type="entry name" value="HTHTETR"/>
</dbReference>
<dbReference type="PANTHER" id="PTHR43479">
    <property type="entry name" value="ACREF/ENVCD OPERON REPRESSOR-RELATED"/>
    <property type="match status" value="1"/>
</dbReference>
<feature type="DNA-binding region" description="H-T-H motif" evidence="2">
    <location>
        <begin position="46"/>
        <end position="65"/>
    </location>
</feature>